<dbReference type="GO" id="GO:0019887">
    <property type="term" value="F:protein kinase regulator activity"/>
    <property type="evidence" value="ECO:0007669"/>
    <property type="project" value="TreeGrafter"/>
</dbReference>
<proteinExistence type="inferred from homology"/>
<dbReference type="AlphaFoldDB" id="A0A915IIM0"/>
<dbReference type="FunFam" id="1.25.10.10:FF:000090">
    <property type="entry name" value="eIF-2-alpha kinase activator GCN1"/>
    <property type="match status" value="1"/>
</dbReference>
<dbReference type="GO" id="GO:0006417">
    <property type="term" value="P:regulation of translation"/>
    <property type="evidence" value="ECO:0007669"/>
    <property type="project" value="TreeGrafter"/>
</dbReference>
<keyword evidence="2" id="KW-0677">Repeat</keyword>
<evidence type="ECO:0000256" key="2">
    <source>
        <dbReference type="ARBA" id="ARBA00022737"/>
    </source>
</evidence>
<dbReference type="SUPFAM" id="SSF48371">
    <property type="entry name" value="ARM repeat"/>
    <property type="match status" value="1"/>
</dbReference>
<evidence type="ECO:0000313" key="3">
    <source>
        <dbReference type="Proteomes" id="UP000887565"/>
    </source>
</evidence>
<protein>
    <submittedName>
        <fullName evidence="4">Translational activator GCN1</fullName>
    </submittedName>
</protein>
<dbReference type="GO" id="GO:0034198">
    <property type="term" value="P:cellular response to amino acid starvation"/>
    <property type="evidence" value="ECO:0007669"/>
    <property type="project" value="TreeGrafter"/>
</dbReference>
<accession>A0A915IIM0</accession>
<organism evidence="3 4">
    <name type="scientific">Romanomermis culicivorax</name>
    <name type="common">Nematode worm</name>
    <dbReference type="NCBI Taxonomy" id="13658"/>
    <lineage>
        <taxon>Eukaryota</taxon>
        <taxon>Metazoa</taxon>
        <taxon>Ecdysozoa</taxon>
        <taxon>Nematoda</taxon>
        <taxon>Enoplea</taxon>
        <taxon>Dorylaimia</taxon>
        <taxon>Mermithida</taxon>
        <taxon>Mermithoidea</taxon>
        <taxon>Mermithidae</taxon>
        <taxon>Romanomermis</taxon>
    </lineage>
</organism>
<keyword evidence="3" id="KW-1185">Reference proteome</keyword>
<dbReference type="Proteomes" id="UP000887565">
    <property type="component" value="Unplaced"/>
</dbReference>
<dbReference type="WBParaSite" id="nRc.2.0.1.t13703-RA">
    <property type="protein sequence ID" value="nRc.2.0.1.t13703-RA"/>
    <property type="gene ID" value="nRc.2.0.1.g13703"/>
</dbReference>
<dbReference type="PANTHER" id="PTHR23346">
    <property type="entry name" value="TRANSLATIONAL ACTIVATOR GCN1-RELATED"/>
    <property type="match status" value="1"/>
</dbReference>
<dbReference type="InterPro" id="IPR011989">
    <property type="entry name" value="ARM-like"/>
</dbReference>
<comment type="similarity">
    <text evidence="1">Belongs to the GCN1 family.</text>
</comment>
<evidence type="ECO:0000313" key="4">
    <source>
        <dbReference type="WBParaSite" id="nRc.2.0.1.t13703-RA"/>
    </source>
</evidence>
<dbReference type="Gene3D" id="1.25.10.10">
    <property type="entry name" value="Leucine-rich Repeat Variant"/>
    <property type="match status" value="1"/>
</dbReference>
<sequence>MIGAAGQIDFLDLVPWLKSILTSANSSVDRSGGAQGLSEVIGGLGETELNKNMPDIIQAAERQDVEPHVKDGYIMMYVYLPTVFGNKFLPYLPKIVPSILSALADENEYVRETALKAGQRMINTYCENAIPLLLPSLQLGLFNDNWRIRYSSVQLLGDLLYKISGVTGKMSTESGEDETFGTEALNKVILDALGIETRNRVLSGVYICRSDVALSVRTASAHIWKLIVSNTPKTIKEILPTLFQLLLGCLASPSYDKQQ</sequence>
<dbReference type="GO" id="GO:0005829">
    <property type="term" value="C:cytosol"/>
    <property type="evidence" value="ECO:0007669"/>
    <property type="project" value="TreeGrafter"/>
</dbReference>
<dbReference type="PANTHER" id="PTHR23346:SF7">
    <property type="entry name" value="STALLED RIBOSOME SENSOR GCN1"/>
    <property type="match status" value="1"/>
</dbReference>
<dbReference type="Pfam" id="PF24987">
    <property type="entry name" value="HEAT_EF3_N"/>
    <property type="match status" value="1"/>
</dbReference>
<dbReference type="InterPro" id="IPR016024">
    <property type="entry name" value="ARM-type_fold"/>
</dbReference>
<evidence type="ECO:0000256" key="1">
    <source>
        <dbReference type="ARBA" id="ARBA00007366"/>
    </source>
</evidence>
<name>A0A915IIM0_ROMCU</name>
<reference evidence="4" key="1">
    <citation type="submission" date="2022-11" db="UniProtKB">
        <authorList>
            <consortium name="WormBaseParasite"/>
        </authorList>
    </citation>
    <scope>IDENTIFICATION</scope>
</reference>